<comment type="caution">
    <text evidence="2">The sequence shown here is derived from an EMBL/GenBank/DDBJ whole genome shotgun (WGS) entry which is preliminary data.</text>
</comment>
<evidence type="ECO:0000256" key="1">
    <source>
        <dbReference type="SAM" id="MobiDB-lite"/>
    </source>
</evidence>
<feature type="compositionally biased region" description="Polar residues" evidence="1">
    <location>
        <begin position="123"/>
        <end position="139"/>
    </location>
</feature>
<evidence type="ECO:0000313" key="2">
    <source>
        <dbReference type="EMBL" id="PTL36855.1"/>
    </source>
</evidence>
<dbReference type="RefSeq" id="WP_107561316.1">
    <property type="nucleotide sequence ID" value="NZ_NVQC01000011.1"/>
</dbReference>
<keyword evidence="3" id="KW-1185">Reference proteome</keyword>
<protein>
    <submittedName>
        <fullName evidence="2">Uncharacterized protein</fullName>
    </submittedName>
</protein>
<dbReference type="EMBL" id="NVQC01000011">
    <property type="protein sequence ID" value="PTL36855.1"/>
    <property type="molecule type" value="Genomic_DNA"/>
</dbReference>
<dbReference type="Proteomes" id="UP000241436">
    <property type="component" value="Unassembled WGS sequence"/>
</dbReference>
<evidence type="ECO:0000313" key="3">
    <source>
        <dbReference type="Proteomes" id="UP000241436"/>
    </source>
</evidence>
<gene>
    <name evidence="2" type="ORF">CLG94_02460</name>
</gene>
<reference evidence="2 3" key="1">
    <citation type="submission" date="2017-09" db="EMBL/GenBank/DDBJ databases">
        <title>Bloom of a denitrifying methanotroph, Candidatus Methylomirabilis limnetica, in a deep stratified lake.</title>
        <authorList>
            <person name="Graf J.S."/>
            <person name="Marchant H.K."/>
            <person name="Tienken D."/>
            <person name="Hach P.F."/>
            <person name="Brand A."/>
            <person name="Schubert C.J."/>
            <person name="Kuypers M.M."/>
            <person name="Milucka J."/>
        </authorList>
    </citation>
    <scope>NUCLEOTIDE SEQUENCE [LARGE SCALE GENOMIC DNA]</scope>
    <source>
        <strain evidence="2 3">Zug</strain>
    </source>
</reference>
<accession>A0A2T4U0G4</accession>
<sequence length="139" mass="15208">MKFVETRRKGTCVIELESVEDERSLLSEELFAEVQRNVEALGQGHGLDVAVTDPIVRSTAIQLPLSRHREQNGPDHLRPGPSARHKRCTPHAIDAINAMDATDAMNAIVSLVSRVPQPPSTPSTPHAINAMTQSTQQTQ</sequence>
<proteinExistence type="predicted"/>
<organism evidence="2 3">
    <name type="scientific">Candidatus Methylomirabilis limnetica</name>
    <dbReference type="NCBI Taxonomy" id="2033718"/>
    <lineage>
        <taxon>Bacteria</taxon>
        <taxon>Candidatus Methylomirabilota</taxon>
        <taxon>Candidatus Methylomirabilia</taxon>
        <taxon>Candidatus Methylomirabilales</taxon>
        <taxon>Candidatus Methylomirabilaceae</taxon>
        <taxon>Candidatus Methylomirabilis</taxon>
    </lineage>
</organism>
<feature type="region of interest" description="Disordered" evidence="1">
    <location>
        <begin position="114"/>
        <end position="139"/>
    </location>
</feature>
<dbReference type="AlphaFoldDB" id="A0A2T4U0G4"/>
<reference evidence="3" key="2">
    <citation type="journal article" date="2018" name="Environ. Microbiol.">
        <title>Bloom of a denitrifying methanotroph, 'Candidatus Methylomirabilis limnetica', in a deep stratified lake.</title>
        <authorList>
            <person name="Graf J.S."/>
            <person name="Mayr M.J."/>
            <person name="Marchant H.K."/>
            <person name="Tienken D."/>
            <person name="Hach P.F."/>
            <person name="Brand A."/>
            <person name="Schubert C.J."/>
            <person name="Kuypers M.M."/>
            <person name="Milucka J."/>
        </authorList>
    </citation>
    <scope>NUCLEOTIDE SEQUENCE [LARGE SCALE GENOMIC DNA]</scope>
    <source>
        <strain evidence="3">Zug</strain>
    </source>
</reference>
<name>A0A2T4U0G4_9BACT</name>